<dbReference type="Pfam" id="PF12680">
    <property type="entry name" value="SnoaL_2"/>
    <property type="match status" value="1"/>
</dbReference>
<evidence type="ECO:0000313" key="2">
    <source>
        <dbReference type="EMBL" id="MEC4723129.1"/>
    </source>
</evidence>
<dbReference type="RefSeq" id="WP_326509752.1">
    <property type="nucleotide sequence ID" value="NZ_JAWIIV010000044.1"/>
</dbReference>
<dbReference type="PANTHER" id="PTHR41252:SF1">
    <property type="entry name" value="BLR2505 PROTEIN"/>
    <property type="match status" value="1"/>
</dbReference>
<proteinExistence type="predicted"/>
<gene>
    <name evidence="2" type="ORF">RY831_28625</name>
</gene>
<feature type="domain" description="SnoaL-like" evidence="1">
    <location>
        <begin position="14"/>
        <end position="117"/>
    </location>
</feature>
<sequence>MTIQENKQLVMQGYQRFQARDIDGLMESLADDIEWIGVESEYLPFSGIYRGKQDVMRYFDMLAQAQEAVRFEPLEMVAEGDKVVVSGESEWMVRATARSYSNPWVHIFTIRDGKIARFQQFNDTAAAEHAYRPLQPSAGQQPEAGTNLLH</sequence>
<evidence type="ECO:0000259" key="1">
    <source>
        <dbReference type="Pfam" id="PF12680"/>
    </source>
</evidence>
<protein>
    <submittedName>
        <fullName evidence="2">Nuclear transport factor 2 family protein</fullName>
    </submittedName>
</protein>
<organism evidence="2 3">
    <name type="scientific">Noviherbaspirillum album</name>
    <dbReference type="NCBI Taxonomy" id="3080276"/>
    <lineage>
        <taxon>Bacteria</taxon>
        <taxon>Pseudomonadati</taxon>
        <taxon>Pseudomonadota</taxon>
        <taxon>Betaproteobacteria</taxon>
        <taxon>Burkholderiales</taxon>
        <taxon>Oxalobacteraceae</taxon>
        <taxon>Noviherbaspirillum</taxon>
    </lineage>
</organism>
<dbReference type="SUPFAM" id="SSF54427">
    <property type="entry name" value="NTF2-like"/>
    <property type="match status" value="1"/>
</dbReference>
<dbReference type="EMBL" id="JAWIIV010000044">
    <property type="protein sequence ID" value="MEC4723129.1"/>
    <property type="molecule type" value="Genomic_DNA"/>
</dbReference>
<dbReference type="InterPro" id="IPR037401">
    <property type="entry name" value="SnoaL-like"/>
</dbReference>
<name>A0ABU6JHI7_9BURK</name>
<dbReference type="Proteomes" id="UP001352263">
    <property type="component" value="Unassembled WGS sequence"/>
</dbReference>
<accession>A0ABU6JHI7</accession>
<reference evidence="2 3" key="1">
    <citation type="submission" date="2023-10" db="EMBL/GenBank/DDBJ databases">
        <title>Noviherbaspirillum sp. CPCC 100848 genome assembly.</title>
        <authorList>
            <person name="Li X.Y."/>
            <person name="Fang X.M."/>
        </authorList>
    </citation>
    <scope>NUCLEOTIDE SEQUENCE [LARGE SCALE GENOMIC DNA]</scope>
    <source>
        <strain evidence="2 3">CPCC 100848</strain>
    </source>
</reference>
<comment type="caution">
    <text evidence="2">The sequence shown here is derived from an EMBL/GenBank/DDBJ whole genome shotgun (WGS) entry which is preliminary data.</text>
</comment>
<dbReference type="PANTHER" id="PTHR41252">
    <property type="entry name" value="BLR2505 PROTEIN"/>
    <property type="match status" value="1"/>
</dbReference>
<dbReference type="InterPro" id="IPR032710">
    <property type="entry name" value="NTF2-like_dom_sf"/>
</dbReference>
<evidence type="ECO:0000313" key="3">
    <source>
        <dbReference type="Proteomes" id="UP001352263"/>
    </source>
</evidence>
<keyword evidence="3" id="KW-1185">Reference proteome</keyword>
<dbReference type="Gene3D" id="3.10.450.50">
    <property type="match status" value="1"/>
</dbReference>